<name>A0ABU1DR35_9ESCH</name>
<accession>A0ABU1DR35</accession>
<feature type="signal peptide" evidence="1">
    <location>
        <begin position="1"/>
        <end position="23"/>
    </location>
</feature>
<keyword evidence="1" id="KW-0732">Signal</keyword>
<dbReference type="EMBL" id="JAVIWS010000001">
    <property type="protein sequence ID" value="MDR4878475.1"/>
    <property type="molecule type" value="Genomic_DNA"/>
</dbReference>
<protein>
    <submittedName>
        <fullName evidence="2">Uncharacterized protein</fullName>
    </submittedName>
</protein>
<gene>
    <name evidence="2" type="ORF">RGV86_08830</name>
</gene>
<evidence type="ECO:0000313" key="3">
    <source>
        <dbReference type="Proteomes" id="UP001256818"/>
    </source>
</evidence>
<dbReference type="GeneID" id="86861076"/>
<evidence type="ECO:0000313" key="2">
    <source>
        <dbReference type="EMBL" id="MDR4878475.1"/>
    </source>
</evidence>
<comment type="caution">
    <text evidence="2">The sequence shown here is derived from an EMBL/GenBank/DDBJ whole genome shotgun (WGS) entry which is preliminary data.</text>
</comment>
<proteinExistence type="predicted"/>
<organism evidence="2 3">
    <name type="scientific">Escherichia ruysiae</name>
    <dbReference type="NCBI Taxonomy" id="2608867"/>
    <lineage>
        <taxon>Bacteria</taxon>
        <taxon>Pseudomonadati</taxon>
        <taxon>Pseudomonadota</taxon>
        <taxon>Gammaproteobacteria</taxon>
        <taxon>Enterobacterales</taxon>
        <taxon>Enterobacteriaceae</taxon>
        <taxon>Escherichia</taxon>
    </lineage>
</organism>
<sequence>MSNVNYKFRFLLLIWLIPFSCFAGDEWSNKTAQMQCGPALITVSAQCQAEPIFTDDNRCKNYQLEIKNGRDNKVFHLPYIPDDQKKLLEKQGYTFNNVVEPGDWAPFTMSCYDNESIVIGYQLGLTEEETVNGSLLSYVDAPFFDLTGRFITGRKLSELRKRELTGQNDFTYLDFISNP</sequence>
<feature type="chain" id="PRO_5045291300" evidence="1">
    <location>
        <begin position="24"/>
        <end position="179"/>
    </location>
</feature>
<dbReference type="Proteomes" id="UP001256818">
    <property type="component" value="Unassembled WGS sequence"/>
</dbReference>
<dbReference type="RefSeq" id="WP_137598328.1">
    <property type="nucleotide sequence ID" value="NZ_JAVIWR010000001.1"/>
</dbReference>
<keyword evidence="3" id="KW-1185">Reference proteome</keyword>
<reference evidence="2 3" key="1">
    <citation type="submission" date="2023-08" db="EMBL/GenBank/DDBJ databases">
        <title>Whole-Genome Sequencing and Taxonomic description of Escherichia ruysiae strains Isolated from a healthy canine fecal sample.</title>
        <authorList>
            <person name="Liang S."/>
            <person name="Mlaga K.D."/>
            <person name="Jospin G."/>
            <person name="Uttarwar R."/>
            <person name="Marfori Z."/>
            <person name="Alvarado N."/>
            <person name="Scarsella E."/>
            <person name="Ganz H."/>
            <person name="Dione N."/>
        </authorList>
    </citation>
    <scope>NUCLEOTIDE SEQUENCE [LARGE SCALE GENOMIC DNA]</scope>
    <source>
        <strain evidence="2 3">AB136</strain>
    </source>
</reference>
<evidence type="ECO:0000256" key="1">
    <source>
        <dbReference type="SAM" id="SignalP"/>
    </source>
</evidence>